<sequence length="97" mass="10162">MMAGRERILGLMFAACVGVASGIYAFKEPLREEAEQGLFRSAPSDITKKGQVIPSNPTASEVTTAIPNSDSRKAGPDTPKDEMKTDANSAESATASS</sequence>
<dbReference type="Pfam" id="PF23670">
    <property type="entry name" value="PIGBOS1"/>
    <property type="match status" value="1"/>
</dbReference>
<feature type="non-terminal residue" evidence="2">
    <location>
        <position position="97"/>
    </location>
</feature>
<dbReference type="OrthoDB" id="10423035at2759"/>
<accession>A0A165ERX3</accession>
<dbReference type="InterPro" id="IPR057394">
    <property type="entry name" value="PIGBOS1"/>
</dbReference>
<dbReference type="EMBL" id="KV423995">
    <property type="protein sequence ID" value="KZT55405.1"/>
    <property type="molecule type" value="Genomic_DNA"/>
</dbReference>
<gene>
    <name evidence="2" type="ORF">CALCODRAFT_498643</name>
</gene>
<organism evidence="2 3">
    <name type="scientific">Calocera cornea HHB12733</name>
    <dbReference type="NCBI Taxonomy" id="1353952"/>
    <lineage>
        <taxon>Eukaryota</taxon>
        <taxon>Fungi</taxon>
        <taxon>Dikarya</taxon>
        <taxon>Basidiomycota</taxon>
        <taxon>Agaricomycotina</taxon>
        <taxon>Dacrymycetes</taxon>
        <taxon>Dacrymycetales</taxon>
        <taxon>Dacrymycetaceae</taxon>
        <taxon>Calocera</taxon>
    </lineage>
</organism>
<dbReference type="AlphaFoldDB" id="A0A165ERX3"/>
<feature type="compositionally biased region" description="Polar residues" evidence="1">
    <location>
        <begin position="86"/>
        <end position="97"/>
    </location>
</feature>
<keyword evidence="3" id="KW-1185">Reference proteome</keyword>
<protein>
    <submittedName>
        <fullName evidence="2">Uncharacterized protein</fullName>
    </submittedName>
</protein>
<evidence type="ECO:0000313" key="3">
    <source>
        <dbReference type="Proteomes" id="UP000076842"/>
    </source>
</evidence>
<proteinExistence type="predicted"/>
<feature type="compositionally biased region" description="Polar residues" evidence="1">
    <location>
        <begin position="53"/>
        <end position="69"/>
    </location>
</feature>
<feature type="compositionally biased region" description="Basic and acidic residues" evidence="1">
    <location>
        <begin position="70"/>
        <end position="85"/>
    </location>
</feature>
<evidence type="ECO:0000256" key="1">
    <source>
        <dbReference type="SAM" id="MobiDB-lite"/>
    </source>
</evidence>
<dbReference type="InParanoid" id="A0A165ERX3"/>
<name>A0A165ERX3_9BASI</name>
<dbReference type="Proteomes" id="UP000076842">
    <property type="component" value="Unassembled WGS sequence"/>
</dbReference>
<evidence type="ECO:0000313" key="2">
    <source>
        <dbReference type="EMBL" id="KZT55405.1"/>
    </source>
</evidence>
<reference evidence="2 3" key="1">
    <citation type="journal article" date="2016" name="Mol. Biol. Evol.">
        <title>Comparative Genomics of Early-Diverging Mushroom-Forming Fungi Provides Insights into the Origins of Lignocellulose Decay Capabilities.</title>
        <authorList>
            <person name="Nagy L.G."/>
            <person name="Riley R."/>
            <person name="Tritt A."/>
            <person name="Adam C."/>
            <person name="Daum C."/>
            <person name="Floudas D."/>
            <person name="Sun H."/>
            <person name="Yadav J.S."/>
            <person name="Pangilinan J."/>
            <person name="Larsson K.H."/>
            <person name="Matsuura K."/>
            <person name="Barry K."/>
            <person name="Labutti K."/>
            <person name="Kuo R."/>
            <person name="Ohm R.A."/>
            <person name="Bhattacharya S.S."/>
            <person name="Shirouzu T."/>
            <person name="Yoshinaga Y."/>
            <person name="Martin F.M."/>
            <person name="Grigoriev I.V."/>
            <person name="Hibbett D.S."/>
        </authorList>
    </citation>
    <scope>NUCLEOTIDE SEQUENCE [LARGE SCALE GENOMIC DNA]</scope>
    <source>
        <strain evidence="2 3">HHB12733</strain>
    </source>
</reference>
<feature type="region of interest" description="Disordered" evidence="1">
    <location>
        <begin position="37"/>
        <end position="97"/>
    </location>
</feature>